<reference evidence="1" key="1">
    <citation type="submission" date="2015-12" db="EMBL/GenBank/DDBJ databases">
        <title>Gene expression during late stages of embryo sac development: a critical building block for successful pollen-pistil interactions.</title>
        <authorList>
            <person name="Liu Y."/>
            <person name="Joly V."/>
            <person name="Sabar M."/>
            <person name="Matton D.P."/>
        </authorList>
    </citation>
    <scope>NUCLEOTIDE SEQUENCE</scope>
</reference>
<dbReference type="EMBL" id="GEDG01041021">
    <property type="protein sequence ID" value="JAP06521.1"/>
    <property type="molecule type" value="Transcribed_RNA"/>
</dbReference>
<organism evidence="1">
    <name type="scientific">Solanum chacoense</name>
    <name type="common">Chaco potato</name>
    <dbReference type="NCBI Taxonomy" id="4108"/>
    <lineage>
        <taxon>Eukaryota</taxon>
        <taxon>Viridiplantae</taxon>
        <taxon>Streptophyta</taxon>
        <taxon>Embryophyta</taxon>
        <taxon>Tracheophyta</taxon>
        <taxon>Spermatophyta</taxon>
        <taxon>Magnoliopsida</taxon>
        <taxon>eudicotyledons</taxon>
        <taxon>Gunneridae</taxon>
        <taxon>Pentapetalae</taxon>
        <taxon>asterids</taxon>
        <taxon>lamiids</taxon>
        <taxon>Solanales</taxon>
        <taxon>Solanaceae</taxon>
        <taxon>Solanoideae</taxon>
        <taxon>Solaneae</taxon>
        <taxon>Solanum</taxon>
    </lineage>
</organism>
<proteinExistence type="predicted"/>
<dbReference type="AlphaFoldDB" id="A0A0V0GFQ5"/>
<accession>A0A0V0GFQ5</accession>
<sequence length="64" mass="7815">LYNNIRVNQISKHTLQIFVFREETSDLVPSFSLFSPIAFFLRMGEFMLLKFHVFYRWGVLYFEM</sequence>
<protein>
    <submittedName>
        <fullName evidence="1">Putative ovule protein</fullName>
    </submittedName>
</protein>
<feature type="non-terminal residue" evidence="1">
    <location>
        <position position="1"/>
    </location>
</feature>
<name>A0A0V0GFQ5_SOLCH</name>
<evidence type="ECO:0000313" key="1">
    <source>
        <dbReference type="EMBL" id="JAP06521.1"/>
    </source>
</evidence>